<dbReference type="AlphaFoldDB" id="A0A7J8PSI3"/>
<reference evidence="1 2" key="1">
    <citation type="journal article" date="2019" name="Genome Biol. Evol.">
        <title>Insights into the evolution of the New World diploid cottons (Gossypium, subgenus Houzingenia) based on genome sequencing.</title>
        <authorList>
            <person name="Grover C.E."/>
            <person name="Arick M.A. 2nd"/>
            <person name="Thrash A."/>
            <person name="Conover J.L."/>
            <person name="Sanders W.S."/>
            <person name="Peterson D.G."/>
            <person name="Frelichowski J.E."/>
            <person name="Scheffler J.A."/>
            <person name="Scheffler B.E."/>
            <person name="Wendel J.F."/>
        </authorList>
    </citation>
    <scope>NUCLEOTIDE SEQUENCE [LARGE SCALE GENOMIC DNA]</scope>
    <source>
        <strain evidence="1">8</strain>
        <tissue evidence="1">Leaf</tissue>
    </source>
</reference>
<organism evidence="1 2">
    <name type="scientific">Gossypium raimondii</name>
    <name type="common">Peruvian cotton</name>
    <name type="synonym">Gossypium klotzschianum subsp. raimondii</name>
    <dbReference type="NCBI Taxonomy" id="29730"/>
    <lineage>
        <taxon>Eukaryota</taxon>
        <taxon>Viridiplantae</taxon>
        <taxon>Streptophyta</taxon>
        <taxon>Embryophyta</taxon>
        <taxon>Tracheophyta</taxon>
        <taxon>Spermatophyta</taxon>
        <taxon>Magnoliopsida</taxon>
        <taxon>eudicotyledons</taxon>
        <taxon>Gunneridae</taxon>
        <taxon>Pentapetalae</taxon>
        <taxon>rosids</taxon>
        <taxon>malvids</taxon>
        <taxon>Malvales</taxon>
        <taxon>Malvaceae</taxon>
        <taxon>Malvoideae</taxon>
        <taxon>Gossypium</taxon>
    </lineage>
</organism>
<sequence length="46" mass="5381">MARHLEELSKKADRAARWIRRIRNSRRDQARSCGIKEIIVGIESCT</sequence>
<evidence type="ECO:0000313" key="2">
    <source>
        <dbReference type="Proteomes" id="UP000593578"/>
    </source>
</evidence>
<evidence type="ECO:0000313" key="1">
    <source>
        <dbReference type="EMBL" id="MBA0592158.1"/>
    </source>
</evidence>
<comment type="caution">
    <text evidence="1">The sequence shown here is derived from an EMBL/GenBank/DDBJ whole genome shotgun (WGS) entry which is preliminary data.</text>
</comment>
<gene>
    <name evidence="1" type="ORF">Gorai_009145</name>
</gene>
<name>A0A7J8PSI3_GOSRA</name>
<dbReference type="Proteomes" id="UP000593578">
    <property type="component" value="Unassembled WGS sequence"/>
</dbReference>
<proteinExistence type="predicted"/>
<accession>A0A7J8PSI3</accession>
<protein>
    <submittedName>
        <fullName evidence="1">Uncharacterized protein</fullName>
    </submittedName>
</protein>
<dbReference type="EMBL" id="JABEZZ010000008">
    <property type="protein sequence ID" value="MBA0592158.1"/>
    <property type="molecule type" value="Genomic_DNA"/>
</dbReference>